<name>A0A2J8KZB4_PANTR</name>
<feature type="non-terminal residue" evidence="1">
    <location>
        <position position="92"/>
    </location>
</feature>
<protein>
    <submittedName>
        <fullName evidence="1">C7orf31 isoform 4</fullName>
    </submittedName>
</protein>
<evidence type="ECO:0000313" key="2">
    <source>
        <dbReference type="Proteomes" id="UP000236370"/>
    </source>
</evidence>
<dbReference type="Proteomes" id="UP000236370">
    <property type="component" value="Unassembled WGS sequence"/>
</dbReference>
<dbReference type="InterPro" id="IPR027886">
    <property type="entry name" value="SPMIP4"/>
</dbReference>
<dbReference type="EMBL" id="NBAG03000325">
    <property type="protein sequence ID" value="PNI40349.1"/>
    <property type="molecule type" value="Genomic_DNA"/>
</dbReference>
<dbReference type="AlphaFoldDB" id="A0A2J8KZB4"/>
<accession>A0A2J8KZB4</accession>
<dbReference type="PANTHER" id="PTHR31393">
    <property type="entry name" value="C5ORF31"/>
    <property type="match status" value="1"/>
</dbReference>
<evidence type="ECO:0000313" key="1">
    <source>
        <dbReference type="EMBL" id="PNI40349.1"/>
    </source>
</evidence>
<gene>
    <name evidence="1" type="ORF">CK820_G0034668</name>
</gene>
<reference evidence="1 2" key="1">
    <citation type="submission" date="2017-12" db="EMBL/GenBank/DDBJ databases">
        <title>High-resolution comparative analysis of great ape genomes.</title>
        <authorList>
            <person name="Pollen A."/>
            <person name="Hastie A."/>
            <person name="Hormozdiari F."/>
            <person name="Dougherty M."/>
            <person name="Liu R."/>
            <person name="Chaisson M."/>
            <person name="Hoppe E."/>
            <person name="Hill C."/>
            <person name="Pang A."/>
            <person name="Hillier L."/>
            <person name="Baker C."/>
            <person name="Armstrong J."/>
            <person name="Shendure J."/>
            <person name="Paten B."/>
            <person name="Wilson R."/>
            <person name="Chao H."/>
            <person name="Schneider V."/>
            <person name="Ventura M."/>
            <person name="Kronenberg Z."/>
            <person name="Murali S."/>
            <person name="Gordon D."/>
            <person name="Cantsilieris S."/>
            <person name="Munson K."/>
            <person name="Nelson B."/>
            <person name="Raja A."/>
            <person name="Underwood J."/>
            <person name="Diekhans M."/>
            <person name="Fiddes I."/>
            <person name="Haussler D."/>
            <person name="Eichler E."/>
        </authorList>
    </citation>
    <scope>NUCLEOTIDE SEQUENCE [LARGE SCALE GENOMIC DNA]</scope>
    <source>
        <strain evidence="1">Yerkes chimp pedigree #C0471</strain>
    </source>
</reference>
<proteinExistence type="predicted"/>
<dbReference type="Pfam" id="PF15093">
    <property type="entry name" value="SPMIP4-like"/>
    <property type="match status" value="1"/>
</dbReference>
<comment type="caution">
    <text evidence="1">The sequence shown here is derived from an EMBL/GenBank/DDBJ whole genome shotgun (WGS) entry which is preliminary data.</text>
</comment>
<sequence length="92" mass="10620">MEVIHGRPYCCRELEGADILSNTFYSNELHTPLQTVTRPTASEDRYRELRESLQQCRLPWGAEREYGGIIPISLPEDHRPKCEPPRVMGKGH</sequence>
<organism evidence="1 2">
    <name type="scientific">Pan troglodytes</name>
    <name type="common">Chimpanzee</name>
    <dbReference type="NCBI Taxonomy" id="9598"/>
    <lineage>
        <taxon>Eukaryota</taxon>
        <taxon>Metazoa</taxon>
        <taxon>Chordata</taxon>
        <taxon>Craniata</taxon>
        <taxon>Vertebrata</taxon>
        <taxon>Euteleostomi</taxon>
        <taxon>Mammalia</taxon>
        <taxon>Eutheria</taxon>
        <taxon>Euarchontoglires</taxon>
        <taxon>Primates</taxon>
        <taxon>Haplorrhini</taxon>
        <taxon>Catarrhini</taxon>
        <taxon>Hominidae</taxon>
        <taxon>Pan</taxon>
    </lineage>
</organism>
<dbReference type="PANTHER" id="PTHR31393:SF2">
    <property type="entry name" value="CHROMOSOME 7 OPEN READING FRAME 31"/>
    <property type="match status" value="1"/>
</dbReference>